<evidence type="ECO:0000259" key="5">
    <source>
        <dbReference type="Pfam" id="PF00685"/>
    </source>
</evidence>
<evidence type="ECO:0000256" key="3">
    <source>
        <dbReference type="RuleBase" id="RU361155"/>
    </source>
</evidence>
<dbReference type="RefSeq" id="XP_060548156.1">
    <property type="nucleotide sequence ID" value="XM_060692173.1"/>
</dbReference>
<dbReference type="RefSeq" id="XP_060548155.1">
    <property type="nucleotide sequence ID" value="XM_060692172.1"/>
</dbReference>
<sequence length="316" mass="36907">MEKAEHAALFNYKGYNLAKEFMKLDLVEAVEDFETRDSDIFIDTYPKSGTIWTQNIVCLILYEGHRNGTENISISHRCASIENNLHNVDITQMPSPRVLMSHLPYYLVPKKLRAKKGKVIYVYRNPKDTLVSLFHYINSFRAVENSYNLEEYMERFLSGNVFGSLVFDHVKGWYTHQNEFNILFLCYEEMIQDLRGTVLKICKFIGKELSSQEVDKVVEMSTFKNMKADPRANYVKTYEQCFGQKSVKHIRKGTVGDWKNIMTVSQSESFDNIFQAQMKDIPLKFIWDIKEIQSTQHGKLQEPLQEDKEQKCSSQP</sequence>
<evidence type="ECO:0000313" key="12">
    <source>
        <dbReference type="RefSeq" id="XP_060548156.1"/>
    </source>
</evidence>
<gene>
    <name evidence="7 8 9 10 11 12 13" type="primary">LOC117658132</name>
</gene>
<dbReference type="InterPro" id="IPR000863">
    <property type="entry name" value="Sulfotransferase_dom"/>
</dbReference>
<feature type="region of interest" description="Disordered" evidence="4">
    <location>
        <begin position="297"/>
        <end position="316"/>
    </location>
</feature>
<dbReference type="Proteomes" id="UP001652622">
    <property type="component" value="Unplaced"/>
</dbReference>
<evidence type="ECO:0000313" key="13">
    <source>
        <dbReference type="RefSeq" id="XP_060548157.1"/>
    </source>
</evidence>
<dbReference type="RefSeq" id="XP_060548151.1">
    <property type="nucleotide sequence ID" value="XM_060692168.1"/>
</dbReference>
<dbReference type="Pfam" id="PF00685">
    <property type="entry name" value="Sulfotransfer_1"/>
    <property type="match status" value="1"/>
</dbReference>
<evidence type="ECO:0000313" key="8">
    <source>
        <dbReference type="RefSeq" id="XP_060548151.1"/>
    </source>
</evidence>
<dbReference type="RefSeq" id="XP_060548150.1">
    <property type="nucleotide sequence ID" value="XM_060692167.1"/>
</dbReference>
<evidence type="ECO:0000256" key="1">
    <source>
        <dbReference type="ARBA" id="ARBA00005771"/>
    </source>
</evidence>
<dbReference type="RefSeq" id="XP_060548157.1">
    <property type="nucleotide sequence ID" value="XM_060692174.1"/>
</dbReference>
<dbReference type="Gene3D" id="3.40.50.300">
    <property type="entry name" value="P-loop containing nucleotide triphosphate hydrolases"/>
    <property type="match status" value="1"/>
</dbReference>
<feature type="domain" description="Sulfotransferase" evidence="5">
    <location>
        <begin position="37"/>
        <end position="281"/>
    </location>
</feature>
<name>A0ABM3ZIF7_PANGU</name>
<protein>
    <recommendedName>
        <fullName evidence="3">Sulfotransferase</fullName>
        <ecNumber evidence="3">2.8.2.-</ecNumber>
    </recommendedName>
</protein>
<comment type="similarity">
    <text evidence="1 3">Belongs to the sulfotransferase 1 family.</text>
</comment>
<evidence type="ECO:0000313" key="11">
    <source>
        <dbReference type="RefSeq" id="XP_060548155.1"/>
    </source>
</evidence>
<evidence type="ECO:0000313" key="10">
    <source>
        <dbReference type="RefSeq" id="XP_060548154.1"/>
    </source>
</evidence>
<dbReference type="SUPFAM" id="SSF52540">
    <property type="entry name" value="P-loop containing nucleoside triphosphate hydrolases"/>
    <property type="match status" value="1"/>
</dbReference>
<organism evidence="6 10">
    <name type="scientific">Pantherophis guttatus</name>
    <name type="common">Corn snake</name>
    <name type="synonym">Elaphe guttata</name>
    <dbReference type="NCBI Taxonomy" id="94885"/>
    <lineage>
        <taxon>Eukaryota</taxon>
        <taxon>Metazoa</taxon>
        <taxon>Chordata</taxon>
        <taxon>Craniata</taxon>
        <taxon>Vertebrata</taxon>
        <taxon>Euteleostomi</taxon>
        <taxon>Lepidosauria</taxon>
        <taxon>Squamata</taxon>
        <taxon>Bifurcata</taxon>
        <taxon>Unidentata</taxon>
        <taxon>Episquamata</taxon>
        <taxon>Toxicofera</taxon>
        <taxon>Serpentes</taxon>
        <taxon>Colubroidea</taxon>
        <taxon>Colubridae</taxon>
        <taxon>Colubrinae</taxon>
        <taxon>Pantherophis</taxon>
    </lineage>
</organism>
<feature type="compositionally biased region" description="Basic and acidic residues" evidence="4">
    <location>
        <begin position="305"/>
        <end position="316"/>
    </location>
</feature>
<keyword evidence="2 3" id="KW-0808">Transferase</keyword>
<dbReference type="PANTHER" id="PTHR11783">
    <property type="entry name" value="SULFOTRANSFERASE SULT"/>
    <property type="match status" value="1"/>
</dbReference>
<accession>A0ABM3ZIF7</accession>
<evidence type="ECO:0000313" key="6">
    <source>
        <dbReference type="Proteomes" id="UP001652622"/>
    </source>
</evidence>
<evidence type="ECO:0000256" key="2">
    <source>
        <dbReference type="ARBA" id="ARBA00022679"/>
    </source>
</evidence>
<dbReference type="RefSeq" id="XP_060548152.1">
    <property type="nucleotide sequence ID" value="XM_060692169.1"/>
</dbReference>
<evidence type="ECO:0000313" key="9">
    <source>
        <dbReference type="RefSeq" id="XP_060548152.1"/>
    </source>
</evidence>
<dbReference type="EC" id="2.8.2.-" evidence="3"/>
<dbReference type="GeneID" id="117658132"/>
<keyword evidence="6" id="KW-1185">Reference proteome</keyword>
<dbReference type="RefSeq" id="XP_060548154.1">
    <property type="nucleotide sequence ID" value="XM_060692171.1"/>
</dbReference>
<proteinExistence type="inferred from homology"/>
<evidence type="ECO:0000256" key="4">
    <source>
        <dbReference type="SAM" id="MobiDB-lite"/>
    </source>
</evidence>
<evidence type="ECO:0000313" key="7">
    <source>
        <dbReference type="RefSeq" id="XP_060548150.1"/>
    </source>
</evidence>
<dbReference type="InterPro" id="IPR027417">
    <property type="entry name" value="P-loop_NTPase"/>
</dbReference>
<reference evidence="7 8" key="1">
    <citation type="submission" date="2025-05" db="UniProtKB">
        <authorList>
            <consortium name="RefSeq"/>
        </authorList>
    </citation>
    <scope>IDENTIFICATION</scope>
    <source>
        <tissue evidence="7 8">Blood</tissue>
    </source>
</reference>